<evidence type="ECO:0000313" key="4">
    <source>
        <dbReference type="Proteomes" id="UP000000305"/>
    </source>
</evidence>
<dbReference type="KEGG" id="dpx:DAPPUDRAFT_241305"/>
<organism evidence="3 4">
    <name type="scientific">Daphnia pulex</name>
    <name type="common">Water flea</name>
    <dbReference type="NCBI Taxonomy" id="6669"/>
    <lineage>
        <taxon>Eukaryota</taxon>
        <taxon>Metazoa</taxon>
        <taxon>Ecdysozoa</taxon>
        <taxon>Arthropoda</taxon>
        <taxon>Crustacea</taxon>
        <taxon>Branchiopoda</taxon>
        <taxon>Diplostraca</taxon>
        <taxon>Cladocera</taxon>
        <taxon>Anomopoda</taxon>
        <taxon>Daphniidae</taxon>
        <taxon>Daphnia</taxon>
    </lineage>
</organism>
<accession>E9GDX8</accession>
<evidence type="ECO:0000256" key="2">
    <source>
        <dbReference type="SAM" id="SignalP"/>
    </source>
</evidence>
<name>E9GDX8_DAPPU</name>
<evidence type="ECO:0000256" key="1">
    <source>
        <dbReference type="SAM" id="MobiDB-lite"/>
    </source>
</evidence>
<reference evidence="3 4" key="1">
    <citation type="journal article" date="2011" name="Science">
        <title>The ecoresponsive genome of Daphnia pulex.</title>
        <authorList>
            <person name="Colbourne J.K."/>
            <person name="Pfrender M.E."/>
            <person name="Gilbert D."/>
            <person name="Thomas W.K."/>
            <person name="Tucker A."/>
            <person name="Oakley T.H."/>
            <person name="Tokishita S."/>
            <person name="Aerts A."/>
            <person name="Arnold G.J."/>
            <person name="Basu M.K."/>
            <person name="Bauer D.J."/>
            <person name="Caceres C.E."/>
            <person name="Carmel L."/>
            <person name="Casola C."/>
            <person name="Choi J.H."/>
            <person name="Detter J.C."/>
            <person name="Dong Q."/>
            <person name="Dusheyko S."/>
            <person name="Eads B.D."/>
            <person name="Frohlich T."/>
            <person name="Geiler-Samerotte K.A."/>
            <person name="Gerlach D."/>
            <person name="Hatcher P."/>
            <person name="Jogdeo S."/>
            <person name="Krijgsveld J."/>
            <person name="Kriventseva E.V."/>
            <person name="Kultz D."/>
            <person name="Laforsch C."/>
            <person name="Lindquist E."/>
            <person name="Lopez J."/>
            <person name="Manak J.R."/>
            <person name="Muller J."/>
            <person name="Pangilinan J."/>
            <person name="Patwardhan R.P."/>
            <person name="Pitluck S."/>
            <person name="Pritham E.J."/>
            <person name="Rechtsteiner A."/>
            <person name="Rho M."/>
            <person name="Rogozin I.B."/>
            <person name="Sakarya O."/>
            <person name="Salamov A."/>
            <person name="Schaack S."/>
            <person name="Shapiro H."/>
            <person name="Shiga Y."/>
            <person name="Skalitzky C."/>
            <person name="Smith Z."/>
            <person name="Souvorov A."/>
            <person name="Sung W."/>
            <person name="Tang Z."/>
            <person name="Tsuchiya D."/>
            <person name="Tu H."/>
            <person name="Vos H."/>
            <person name="Wang M."/>
            <person name="Wolf Y.I."/>
            <person name="Yamagata H."/>
            <person name="Yamada T."/>
            <person name="Ye Y."/>
            <person name="Shaw J.R."/>
            <person name="Andrews J."/>
            <person name="Crease T.J."/>
            <person name="Tang H."/>
            <person name="Lucas S.M."/>
            <person name="Robertson H.M."/>
            <person name="Bork P."/>
            <person name="Koonin E.V."/>
            <person name="Zdobnov E.M."/>
            <person name="Grigoriev I.V."/>
            <person name="Lynch M."/>
            <person name="Boore J.L."/>
        </authorList>
    </citation>
    <scope>NUCLEOTIDE SEQUENCE [LARGE SCALE GENOMIC DNA]</scope>
</reference>
<gene>
    <name evidence="3" type="ORF">DAPPUDRAFT_241305</name>
</gene>
<feature type="chain" id="PRO_5003237383" evidence="2">
    <location>
        <begin position="33"/>
        <end position="134"/>
    </location>
</feature>
<sequence length="134" mass="14482">MQAAFVATHQLIMTFRVAALCCFLLLVALATSAKIPPKKEHYESSSVDESNESSSSQQKDSSEEVITTTTSAQAPTTAITPAALVDPLTSYCKSLAKFLAILPESVCDCKTFIDCFNAIAYMMKIANVIHLIDI</sequence>
<feature type="compositionally biased region" description="Low complexity" evidence="1">
    <location>
        <begin position="44"/>
        <end position="72"/>
    </location>
</feature>
<feature type="region of interest" description="Disordered" evidence="1">
    <location>
        <begin position="37"/>
        <end position="72"/>
    </location>
</feature>
<feature type="signal peptide" evidence="2">
    <location>
        <begin position="1"/>
        <end position="32"/>
    </location>
</feature>
<proteinExistence type="predicted"/>
<dbReference type="EMBL" id="GL732540">
    <property type="protein sequence ID" value="EFX82406.1"/>
    <property type="molecule type" value="Genomic_DNA"/>
</dbReference>
<evidence type="ECO:0000313" key="3">
    <source>
        <dbReference type="EMBL" id="EFX82406.1"/>
    </source>
</evidence>
<keyword evidence="4" id="KW-1185">Reference proteome</keyword>
<protein>
    <submittedName>
        <fullName evidence="3">Uncharacterized protein</fullName>
    </submittedName>
</protein>
<dbReference type="InParanoid" id="E9GDX8"/>
<dbReference type="Proteomes" id="UP000000305">
    <property type="component" value="Unassembled WGS sequence"/>
</dbReference>
<keyword evidence="2" id="KW-0732">Signal</keyword>
<dbReference type="HOGENOM" id="CLU_1653880_0_0_1"/>
<dbReference type="AlphaFoldDB" id="E9GDX8"/>